<reference evidence="4" key="1">
    <citation type="submission" date="2022-07" db="EMBL/GenBank/DDBJ databases">
        <title>Phylogenomic reconstructions and comparative analyses of Kickxellomycotina fungi.</title>
        <authorList>
            <person name="Reynolds N.K."/>
            <person name="Stajich J.E."/>
            <person name="Barry K."/>
            <person name="Grigoriev I.V."/>
            <person name="Crous P."/>
            <person name="Smith M.E."/>
        </authorList>
    </citation>
    <scope>NUCLEOTIDE SEQUENCE</scope>
    <source>
        <strain evidence="4">NBRC 100468</strain>
    </source>
</reference>
<keyword evidence="5" id="KW-1185">Reference proteome</keyword>
<keyword evidence="1" id="KW-0996">Nickel insertion</keyword>
<sequence>MDRESWLLWQLADSQLPTGGFVASGGLEAGVQGGFISDTQFNKHNTKQNGAENSSRYTLMEFILSSTYNQARFSLPFASTVHNALSSQHKVLATACEDDPGQDLDGLAKEMCDKIAKLDNTHNAMLASNAVAKRASLAQGMGFLGLFNRSYAAANIFDHHHHHNTNSTSPSASQKWQALVKSIGKELQRMARLGEIRGHWPIVFGFVCAALEIPLARMQQLFLFQYVRQIFSAAVRLNLVGPLRAQTLQCEFYPSMDRILSETRDILPKSTDNEEEDLFDIGVVYTDPLLELYQGMHDRLYSRLFNS</sequence>
<dbReference type="InterPro" id="IPR002639">
    <property type="entry name" value="UreF"/>
</dbReference>
<proteinExistence type="inferred from homology"/>
<evidence type="ECO:0000313" key="5">
    <source>
        <dbReference type="Proteomes" id="UP001150538"/>
    </source>
</evidence>
<name>A0A9W7ZYF9_9FUNG</name>
<evidence type="ECO:0000256" key="2">
    <source>
        <dbReference type="ARBA" id="ARBA00023186"/>
    </source>
</evidence>
<dbReference type="Proteomes" id="UP001150538">
    <property type="component" value="Unassembled WGS sequence"/>
</dbReference>
<dbReference type="Pfam" id="PF01730">
    <property type="entry name" value="UreF"/>
    <property type="match status" value="1"/>
</dbReference>
<keyword evidence="2" id="KW-0143">Chaperone</keyword>
<dbReference type="OrthoDB" id="2550922at2759"/>
<comment type="similarity">
    <text evidence="3">Belongs to the UreF family.</text>
</comment>
<dbReference type="AlphaFoldDB" id="A0A9W7ZYF9"/>
<evidence type="ECO:0000313" key="4">
    <source>
        <dbReference type="EMBL" id="KAJ1915841.1"/>
    </source>
</evidence>
<dbReference type="EMBL" id="JANBPU010000127">
    <property type="protein sequence ID" value="KAJ1915841.1"/>
    <property type="molecule type" value="Genomic_DNA"/>
</dbReference>
<accession>A0A9W7ZYF9</accession>
<dbReference type="InterPro" id="IPR038277">
    <property type="entry name" value="UreF_sf"/>
</dbReference>
<dbReference type="GO" id="GO:0016151">
    <property type="term" value="F:nickel cation binding"/>
    <property type="evidence" value="ECO:0007669"/>
    <property type="project" value="InterPro"/>
</dbReference>
<protein>
    <submittedName>
        <fullName evidence="4">Uncharacterized protein</fullName>
    </submittedName>
</protein>
<dbReference type="PANTHER" id="PTHR33620">
    <property type="entry name" value="UREASE ACCESSORY PROTEIN F"/>
    <property type="match status" value="1"/>
</dbReference>
<dbReference type="PANTHER" id="PTHR33620:SF1">
    <property type="entry name" value="UREASE ACCESSORY PROTEIN F"/>
    <property type="match status" value="1"/>
</dbReference>
<gene>
    <name evidence="4" type="ORF">H4219_004100</name>
</gene>
<evidence type="ECO:0000256" key="3">
    <source>
        <dbReference type="ARBA" id="ARBA00046339"/>
    </source>
</evidence>
<dbReference type="Gene3D" id="1.10.4190.10">
    <property type="entry name" value="Urease accessory protein UreF"/>
    <property type="match status" value="1"/>
</dbReference>
<evidence type="ECO:0000256" key="1">
    <source>
        <dbReference type="ARBA" id="ARBA00022988"/>
    </source>
</evidence>
<organism evidence="4 5">
    <name type="scientific">Mycoemilia scoparia</name>
    <dbReference type="NCBI Taxonomy" id="417184"/>
    <lineage>
        <taxon>Eukaryota</taxon>
        <taxon>Fungi</taxon>
        <taxon>Fungi incertae sedis</taxon>
        <taxon>Zoopagomycota</taxon>
        <taxon>Kickxellomycotina</taxon>
        <taxon>Kickxellomycetes</taxon>
        <taxon>Kickxellales</taxon>
        <taxon>Kickxellaceae</taxon>
        <taxon>Mycoemilia</taxon>
    </lineage>
</organism>
<comment type="caution">
    <text evidence="4">The sequence shown here is derived from an EMBL/GenBank/DDBJ whole genome shotgun (WGS) entry which is preliminary data.</text>
</comment>